<dbReference type="EMBL" id="JARAVY010000038">
    <property type="protein sequence ID" value="MDX2916084.1"/>
    <property type="molecule type" value="Genomic_DNA"/>
</dbReference>
<proteinExistence type="predicted"/>
<gene>
    <name evidence="2" type="ORF">PV517_46385</name>
</gene>
<organism evidence="2 3">
    <name type="scientific">Streptomyces griseiscabiei</name>
    <dbReference type="NCBI Taxonomy" id="2993540"/>
    <lineage>
        <taxon>Bacteria</taxon>
        <taxon>Bacillati</taxon>
        <taxon>Actinomycetota</taxon>
        <taxon>Actinomycetes</taxon>
        <taxon>Kitasatosporales</taxon>
        <taxon>Streptomycetaceae</taxon>
        <taxon>Streptomyces</taxon>
    </lineage>
</organism>
<feature type="compositionally biased region" description="Acidic residues" evidence="1">
    <location>
        <begin position="446"/>
        <end position="461"/>
    </location>
</feature>
<feature type="region of interest" description="Disordered" evidence="1">
    <location>
        <begin position="222"/>
        <end position="245"/>
    </location>
</feature>
<evidence type="ECO:0000256" key="1">
    <source>
        <dbReference type="SAM" id="MobiDB-lite"/>
    </source>
</evidence>
<keyword evidence="3" id="KW-1185">Reference proteome</keyword>
<protein>
    <submittedName>
        <fullName evidence="2">Uncharacterized protein</fullName>
    </submittedName>
</protein>
<comment type="caution">
    <text evidence="2">The sequence shown here is derived from an EMBL/GenBank/DDBJ whole genome shotgun (WGS) entry which is preliminary data.</text>
</comment>
<reference evidence="2 3" key="1">
    <citation type="journal article" date="2023" name="Microb. Genom.">
        <title>Mesoterricola silvestris gen. nov., sp. nov., Mesoterricola sediminis sp. nov., Geothrix oryzae sp. nov., Geothrix edaphica sp. nov., Geothrix rubra sp. nov., and Geothrix limicola sp. nov., six novel members of Acidobacteriota isolated from soils.</title>
        <authorList>
            <person name="Weisberg A.J."/>
            <person name="Pearce E."/>
            <person name="Kramer C.G."/>
            <person name="Chang J.H."/>
            <person name="Clarke C.R."/>
        </authorList>
    </citation>
    <scope>NUCLEOTIDE SEQUENCE [LARGE SCALE GENOMIC DNA]</scope>
    <source>
        <strain evidence="2 3">NRRL_B-2795</strain>
    </source>
</reference>
<dbReference type="Proteomes" id="UP001271723">
    <property type="component" value="Unassembled WGS sequence"/>
</dbReference>
<feature type="region of interest" description="Disordered" evidence="1">
    <location>
        <begin position="443"/>
        <end position="470"/>
    </location>
</feature>
<name>A0ABU4LK16_9ACTN</name>
<dbReference type="RefSeq" id="WP_086803313.1">
    <property type="nucleotide sequence ID" value="NZ_JAGJBZ010000005.1"/>
</dbReference>
<evidence type="ECO:0000313" key="2">
    <source>
        <dbReference type="EMBL" id="MDX2916084.1"/>
    </source>
</evidence>
<accession>A0ABU4LK16</accession>
<evidence type="ECO:0000313" key="3">
    <source>
        <dbReference type="Proteomes" id="UP001271723"/>
    </source>
</evidence>
<sequence>MTSKSQREIDRAIRQYQTDHPGTSLSAARRAIERRTEILTPPARLAHVVPPRAGESLEDWIGRLAEANEVRRHRMMELLGLEPGRSALQRFRSLAEHMPDHTVNRLHVATGIDAEQARAMAAIGPKSDRKAPMSAEQAAEHLHGLLVKARAQAEAEGLPPSSSWSLAFVEPRITRLGGAAALRTAAKRAARRLRMSIRVTVYRRQGDPDQLITVNNQGPFKTVKRDPVDTLTTTPFTADPQPGPRSAPCDCRHGYCISGTDTYFGSTPWPGEIWNAIRPDTDLRTLPEDYRTTYDVDMLFAQLTHRAYDDYGSILDLTPFLDGAELGPLADVQVYATNARGHYRGRSHGALCQHADTRSGRGFGPLPSQQHEILPLAELVEILRPLRHSRRHQGLGDLIGPGAARRDRDLEDRWCSYCGGYSIRRFATPEACAHYRAERERWSQLPDDEPRDTADDADDPMLDLLSEADSLLDSPAVQRIFDAHDRAMGTMPAQPHDRP</sequence>